<evidence type="ECO:0000313" key="3">
    <source>
        <dbReference type="Proteomes" id="UP001460270"/>
    </source>
</evidence>
<dbReference type="AlphaFoldDB" id="A0AAW0NMC7"/>
<accession>A0AAW0NMC7</accession>
<proteinExistence type="predicted"/>
<dbReference type="EMBL" id="JBBPFD010000012">
    <property type="protein sequence ID" value="KAK7904103.1"/>
    <property type="molecule type" value="Genomic_DNA"/>
</dbReference>
<protein>
    <submittedName>
        <fullName evidence="2">Uncharacterized protein</fullName>
    </submittedName>
</protein>
<reference evidence="3" key="1">
    <citation type="submission" date="2024-04" db="EMBL/GenBank/DDBJ databases">
        <title>Salinicola lusitanus LLJ914,a marine bacterium isolated from the Okinawa Trough.</title>
        <authorList>
            <person name="Li J."/>
        </authorList>
    </citation>
    <scope>NUCLEOTIDE SEQUENCE [LARGE SCALE GENOMIC DNA]</scope>
</reference>
<name>A0AAW0NMC7_9GOBI</name>
<gene>
    <name evidence="2" type="ORF">WMY93_016710</name>
</gene>
<keyword evidence="3" id="KW-1185">Reference proteome</keyword>
<organism evidence="2 3">
    <name type="scientific">Mugilogobius chulae</name>
    <name type="common">yellowstripe goby</name>
    <dbReference type="NCBI Taxonomy" id="88201"/>
    <lineage>
        <taxon>Eukaryota</taxon>
        <taxon>Metazoa</taxon>
        <taxon>Chordata</taxon>
        <taxon>Craniata</taxon>
        <taxon>Vertebrata</taxon>
        <taxon>Euteleostomi</taxon>
        <taxon>Actinopterygii</taxon>
        <taxon>Neopterygii</taxon>
        <taxon>Teleostei</taxon>
        <taxon>Neoteleostei</taxon>
        <taxon>Acanthomorphata</taxon>
        <taxon>Gobiaria</taxon>
        <taxon>Gobiiformes</taxon>
        <taxon>Gobioidei</taxon>
        <taxon>Gobiidae</taxon>
        <taxon>Gobionellinae</taxon>
        <taxon>Mugilogobius</taxon>
    </lineage>
</organism>
<sequence>MSVRGSLEPESGLSPGERRGVAQRTQSLVRLSVRSRSHNGGLRWAGSHTLNMAGPRHTAGLYVRQQAPPAAKEVAPVSEEKQQCVAAGLLCHHTAAVEPSMPHKMKDLNPSLLLDTRSPLLS</sequence>
<comment type="caution">
    <text evidence="2">The sequence shown here is derived from an EMBL/GenBank/DDBJ whole genome shotgun (WGS) entry which is preliminary data.</text>
</comment>
<evidence type="ECO:0000256" key="1">
    <source>
        <dbReference type="SAM" id="MobiDB-lite"/>
    </source>
</evidence>
<evidence type="ECO:0000313" key="2">
    <source>
        <dbReference type="EMBL" id="KAK7904103.1"/>
    </source>
</evidence>
<dbReference type="Proteomes" id="UP001460270">
    <property type="component" value="Unassembled WGS sequence"/>
</dbReference>
<feature type="region of interest" description="Disordered" evidence="1">
    <location>
        <begin position="1"/>
        <end position="25"/>
    </location>
</feature>